<protein>
    <submittedName>
        <fullName evidence="2">DinB family protein</fullName>
    </submittedName>
</protein>
<accession>A0A9X2MQW8</accession>
<proteinExistence type="predicted"/>
<name>A0A9X2MQW8_9BACL</name>
<dbReference type="RefSeq" id="WP_257445759.1">
    <property type="nucleotide sequence ID" value="NZ_JANIPJ010000007.1"/>
</dbReference>
<dbReference type="Proteomes" id="UP001141950">
    <property type="component" value="Unassembled WGS sequence"/>
</dbReference>
<dbReference type="Pfam" id="PF12867">
    <property type="entry name" value="DinB_2"/>
    <property type="match status" value="1"/>
</dbReference>
<dbReference type="InterPro" id="IPR034660">
    <property type="entry name" value="DinB/YfiT-like"/>
</dbReference>
<organism evidence="2 3">
    <name type="scientific">Paenibacillus soyae</name>
    <dbReference type="NCBI Taxonomy" id="2969249"/>
    <lineage>
        <taxon>Bacteria</taxon>
        <taxon>Bacillati</taxon>
        <taxon>Bacillota</taxon>
        <taxon>Bacilli</taxon>
        <taxon>Bacillales</taxon>
        <taxon>Paenibacillaceae</taxon>
        <taxon>Paenibacillus</taxon>
    </lineage>
</organism>
<evidence type="ECO:0000259" key="1">
    <source>
        <dbReference type="Pfam" id="PF12867"/>
    </source>
</evidence>
<evidence type="ECO:0000313" key="3">
    <source>
        <dbReference type="Proteomes" id="UP001141950"/>
    </source>
</evidence>
<dbReference type="Gene3D" id="1.20.120.450">
    <property type="entry name" value="dinb family like domain"/>
    <property type="match status" value="1"/>
</dbReference>
<dbReference type="AlphaFoldDB" id="A0A9X2MQW8"/>
<gene>
    <name evidence="2" type="ORF">NQZ67_12085</name>
</gene>
<dbReference type="InterPro" id="IPR024775">
    <property type="entry name" value="DinB-like"/>
</dbReference>
<reference evidence="2" key="1">
    <citation type="submission" date="2022-08" db="EMBL/GenBank/DDBJ databases">
        <title>The genomic sequence of strain Paenibacillus sp. SCIV0701.</title>
        <authorList>
            <person name="Zhao H."/>
        </authorList>
    </citation>
    <scope>NUCLEOTIDE SEQUENCE</scope>
    <source>
        <strain evidence="2">SCIV0701</strain>
    </source>
</reference>
<sequence length="193" mass="22347">MKTTTEALQAFEATVGRYLAELDSLEMEQLRALPNEEDWSIGQMYMHLIQSAQFMHLANVDHCLAGNEIVQEGAGEKTDAGKAVFELGSFPPIRIRVPASSQYTPRQPESKEQLIEGLRGVMERMRRTEIVLKQAPEENKILHPRLGALNATEWFLLIEMHYRHHLLQLERLKDFWEKRENTLGRVEIEHKQT</sequence>
<feature type="domain" description="DinB-like" evidence="1">
    <location>
        <begin position="10"/>
        <end position="169"/>
    </location>
</feature>
<dbReference type="EMBL" id="JANIPJ010000007">
    <property type="protein sequence ID" value="MCR2804617.1"/>
    <property type="molecule type" value="Genomic_DNA"/>
</dbReference>
<evidence type="ECO:0000313" key="2">
    <source>
        <dbReference type="EMBL" id="MCR2804617.1"/>
    </source>
</evidence>
<comment type="caution">
    <text evidence="2">The sequence shown here is derived from an EMBL/GenBank/DDBJ whole genome shotgun (WGS) entry which is preliminary data.</text>
</comment>
<dbReference type="SUPFAM" id="SSF109854">
    <property type="entry name" value="DinB/YfiT-like putative metalloenzymes"/>
    <property type="match status" value="1"/>
</dbReference>
<keyword evidence="3" id="KW-1185">Reference proteome</keyword>